<proteinExistence type="inferred from homology"/>
<dbReference type="AlphaFoldDB" id="A0A2U1NVU1"/>
<dbReference type="Proteomes" id="UP000245207">
    <property type="component" value="Unassembled WGS sequence"/>
</dbReference>
<evidence type="ECO:0000256" key="3">
    <source>
        <dbReference type="PROSITE-ProRule" id="PRU00708"/>
    </source>
</evidence>
<evidence type="ECO:0000256" key="1">
    <source>
        <dbReference type="ARBA" id="ARBA00007626"/>
    </source>
</evidence>
<name>A0A2U1NVU1_ARTAN</name>
<dbReference type="InterPro" id="IPR011990">
    <property type="entry name" value="TPR-like_helical_dom_sf"/>
</dbReference>
<dbReference type="GO" id="GO:0003729">
    <property type="term" value="F:mRNA binding"/>
    <property type="evidence" value="ECO:0007669"/>
    <property type="project" value="UniProtKB-ARBA"/>
</dbReference>
<dbReference type="Pfam" id="PF01582">
    <property type="entry name" value="TIR"/>
    <property type="match status" value="1"/>
</dbReference>
<feature type="domain" description="TIR" evidence="4">
    <location>
        <begin position="58"/>
        <end position="168"/>
    </location>
</feature>
<dbReference type="GO" id="GO:0007165">
    <property type="term" value="P:signal transduction"/>
    <property type="evidence" value="ECO:0007669"/>
    <property type="project" value="InterPro"/>
</dbReference>
<evidence type="ECO:0000313" key="6">
    <source>
        <dbReference type="Proteomes" id="UP000245207"/>
    </source>
</evidence>
<dbReference type="InterPro" id="IPR002885">
    <property type="entry name" value="PPR_rpt"/>
</dbReference>
<organism evidence="5 6">
    <name type="scientific">Artemisia annua</name>
    <name type="common">Sweet wormwood</name>
    <dbReference type="NCBI Taxonomy" id="35608"/>
    <lineage>
        <taxon>Eukaryota</taxon>
        <taxon>Viridiplantae</taxon>
        <taxon>Streptophyta</taxon>
        <taxon>Embryophyta</taxon>
        <taxon>Tracheophyta</taxon>
        <taxon>Spermatophyta</taxon>
        <taxon>Magnoliopsida</taxon>
        <taxon>eudicotyledons</taxon>
        <taxon>Gunneridae</taxon>
        <taxon>Pentapetalae</taxon>
        <taxon>asterids</taxon>
        <taxon>campanulids</taxon>
        <taxon>Asterales</taxon>
        <taxon>Asteraceae</taxon>
        <taxon>Asteroideae</taxon>
        <taxon>Anthemideae</taxon>
        <taxon>Artemisiinae</taxon>
        <taxon>Artemisia</taxon>
    </lineage>
</organism>
<dbReference type="OrthoDB" id="6160824at2759"/>
<dbReference type="PANTHER" id="PTHR45717:SF37">
    <property type="entry name" value="TETRATRICOPEPTIDE-LIKE HELICAL DOMAIN-CONTAINING PROTEIN-RELATED"/>
    <property type="match status" value="1"/>
</dbReference>
<dbReference type="InterPro" id="IPR035897">
    <property type="entry name" value="Toll_tir_struct_dom_sf"/>
</dbReference>
<dbReference type="STRING" id="35608.A0A2U1NVU1"/>
<dbReference type="PROSITE" id="PS51375">
    <property type="entry name" value="PPR"/>
    <property type="match status" value="1"/>
</dbReference>
<dbReference type="NCBIfam" id="TIGR00756">
    <property type="entry name" value="PPR"/>
    <property type="match status" value="1"/>
</dbReference>
<dbReference type="Gene3D" id="1.25.40.10">
    <property type="entry name" value="Tetratricopeptide repeat domain"/>
    <property type="match status" value="1"/>
</dbReference>
<protein>
    <submittedName>
        <fullName evidence="5">Pentatricopeptide repeat-containing protein</fullName>
    </submittedName>
</protein>
<dbReference type="SUPFAM" id="SSF48452">
    <property type="entry name" value="TPR-like"/>
    <property type="match status" value="1"/>
</dbReference>
<dbReference type="InterPro" id="IPR000157">
    <property type="entry name" value="TIR_dom"/>
</dbReference>
<comment type="caution">
    <text evidence="5">The sequence shown here is derived from an EMBL/GenBank/DDBJ whole genome shotgun (WGS) entry which is preliminary data.</text>
</comment>
<dbReference type="PANTHER" id="PTHR45717">
    <property type="entry name" value="OS12G0527900 PROTEIN"/>
    <property type="match status" value="1"/>
</dbReference>
<keyword evidence="6" id="KW-1185">Reference proteome</keyword>
<reference evidence="5 6" key="1">
    <citation type="journal article" date="2018" name="Mol. Plant">
        <title>The genome of Artemisia annua provides insight into the evolution of Asteraceae family and artemisinin biosynthesis.</title>
        <authorList>
            <person name="Shen Q."/>
            <person name="Zhang L."/>
            <person name="Liao Z."/>
            <person name="Wang S."/>
            <person name="Yan T."/>
            <person name="Shi P."/>
            <person name="Liu M."/>
            <person name="Fu X."/>
            <person name="Pan Q."/>
            <person name="Wang Y."/>
            <person name="Lv Z."/>
            <person name="Lu X."/>
            <person name="Zhang F."/>
            <person name="Jiang W."/>
            <person name="Ma Y."/>
            <person name="Chen M."/>
            <person name="Hao X."/>
            <person name="Li L."/>
            <person name="Tang Y."/>
            <person name="Lv G."/>
            <person name="Zhou Y."/>
            <person name="Sun X."/>
            <person name="Brodelius P.E."/>
            <person name="Rose J.K.C."/>
            <person name="Tang K."/>
        </authorList>
    </citation>
    <scope>NUCLEOTIDE SEQUENCE [LARGE SCALE GENOMIC DNA]</scope>
    <source>
        <strain evidence="6">cv. Huhao1</strain>
        <tissue evidence="5">Leaf</tissue>
    </source>
</reference>
<evidence type="ECO:0000256" key="2">
    <source>
        <dbReference type="ARBA" id="ARBA00022737"/>
    </source>
</evidence>
<dbReference type="Gene3D" id="3.40.50.10140">
    <property type="entry name" value="Toll/interleukin-1 receptor homology (TIR) domain"/>
    <property type="match status" value="1"/>
</dbReference>
<keyword evidence="2" id="KW-0677">Repeat</keyword>
<accession>A0A2U1NVU1</accession>
<dbReference type="GO" id="GO:0005739">
    <property type="term" value="C:mitochondrion"/>
    <property type="evidence" value="ECO:0007669"/>
    <property type="project" value="TreeGrafter"/>
</dbReference>
<comment type="similarity">
    <text evidence="1">Belongs to the PPR family. P subfamily.</text>
</comment>
<dbReference type="SUPFAM" id="SSF52200">
    <property type="entry name" value="Toll/Interleukin receptor TIR domain"/>
    <property type="match status" value="1"/>
</dbReference>
<gene>
    <name evidence="5" type="ORF">CTI12_AA221490</name>
</gene>
<evidence type="ECO:0000313" key="5">
    <source>
        <dbReference type="EMBL" id="PWA77632.1"/>
    </source>
</evidence>
<dbReference type="Pfam" id="PF01535">
    <property type="entry name" value="PPR"/>
    <property type="match status" value="1"/>
</dbReference>
<feature type="repeat" description="PPR" evidence="3">
    <location>
        <begin position="167"/>
        <end position="201"/>
    </location>
</feature>
<dbReference type="EMBL" id="PKPP01002097">
    <property type="protein sequence ID" value="PWA77632.1"/>
    <property type="molecule type" value="Genomic_DNA"/>
</dbReference>
<dbReference type="PROSITE" id="PS50104">
    <property type="entry name" value="TIR"/>
    <property type="match status" value="1"/>
</dbReference>
<sequence length="287" mass="32281">MNSWLCFHQLIVGWRTNDGCLGAPMTPLLDMGGTNGALFGYHTELSKVRLCVPNLICMSYDVFMSFRGEDTRMGFTSHLYDALIRNDITTYKDDKTLEIGNPIASELLEAIEAYEATSSRKSRSLAKELVIGAVASVFLFSCYGKIGGRVLKQQPLAEWESQNLSLDFRIPNMVIESYCNKGDFDKAEAYIDQIIAKGKQPPASTWVRFVIAYVKKNDLKKATEMMKKYFEACVEYLKENDDLKIAGEIKKTFGHLIRYQQTSAAASLDGDEVSASKEVDEIEESHR</sequence>
<evidence type="ECO:0000259" key="4">
    <source>
        <dbReference type="PROSITE" id="PS50104"/>
    </source>
</evidence>